<dbReference type="AlphaFoldDB" id="A0A8D8LAA8"/>
<proteinExistence type="predicted"/>
<accession>A0A8D8LAA8</accession>
<organism evidence="1">
    <name type="scientific">Culex pipiens</name>
    <name type="common">House mosquito</name>
    <dbReference type="NCBI Taxonomy" id="7175"/>
    <lineage>
        <taxon>Eukaryota</taxon>
        <taxon>Metazoa</taxon>
        <taxon>Ecdysozoa</taxon>
        <taxon>Arthropoda</taxon>
        <taxon>Hexapoda</taxon>
        <taxon>Insecta</taxon>
        <taxon>Pterygota</taxon>
        <taxon>Neoptera</taxon>
        <taxon>Endopterygota</taxon>
        <taxon>Diptera</taxon>
        <taxon>Nematocera</taxon>
        <taxon>Culicoidea</taxon>
        <taxon>Culicidae</taxon>
        <taxon>Culicinae</taxon>
        <taxon>Culicini</taxon>
        <taxon>Culex</taxon>
        <taxon>Culex</taxon>
    </lineage>
</organism>
<sequence>MANVLISGELSSFIQREKDAQRSLNITLYAIAVVLGGECCFRVGLFACLNSCKLSYLRRKLSLFCKKCVFICLKKSDRIYTAYRTKHKEDFDFHLKPTKRSREYSTNCIVKQNRPFSKQQKKNPLITNISHNMVCLSKLIVFLLSSFAYKFVQYKFL</sequence>
<dbReference type="EMBL" id="HBUE01246886">
    <property type="protein sequence ID" value="CAG6552490.1"/>
    <property type="molecule type" value="Transcribed_RNA"/>
</dbReference>
<reference evidence="1" key="1">
    <citation type="submission" date="2021-05" db="EMBL/GenBank/DDBJ databases">
        <authorList>
            <person name="Alioto T."/>
            <person name="Alioto T."/>
            <person name="Gomez Garrido J."/>
        </authorList>
    </citation>
    <scope>NUCLEOTIDE SEQUENCE</scope>
</reference>
<dbReference type="EMBL" id="HBUE01354043">
    <property type="protein sequence ID" value="CAG6604813.1"/>
    <property type="molecule type" value="Transcribed_RNA"/>
</dbReference>
<evidence type="ECO:0000313" key="1">
    <source>
        <dbReference type="EMBL" id="CAG6604813.1"/>
    </source>
</evidence>
<protein>
    <submittedName>
        <fullName evidence="1">(northern house mosquito) hypothetical protein</fullName>
    </submittedName>
</protein>
<name>A0A8D8LAA8_CULPI</name>